<dbReference type="PANTHER" id="PTHR30346:SF0">
    <property type="entry name" value="HCA OPERON TRANSCRIPTIONAL ACTIVATOR HCAR"/>
    <property type="match status" value="1"/>
</dbReference>
<organism evidence="7 8">
    <name type="scientific">Bailinhaonella thermotolerans</name>
    <dbReference type="NCBI Taxonomy" id="1070861"/>
    <lineage>
        <taxon>Bacteria</taxon>
        <taxon>Bacillati</taxon>
        <taxon>Actinomycetota</taxon>
        <taxon>Actinomycetes</taxon>
        <taxon>Streptosporangiales</taxon>
        <taxon>Streptosporangiaceae</taxon>
        <taxon>Bailinhaonella</taxon>
    </lineage>
</organism>
<dbReference type="Gene3D" id="3.40.190.10">
    <property type="entry name" value="Periplasmic binding protein-like II"/>
    <property type="match status" value="2"/>
</dbReference>
<evidence type="ECO:0000256" key="5">
    <source>
        <dbReference type="SAM" id="MobiDB-lite"/>
    </source>
</evidence>
<evidence type="ECO:0000256" key="4">
    <source>
        <dbReference type="ARBA" id="ARBA00023163"/>
    </source>
</evidence>
<feature type="domain" description="HTH lysR-type" evidence="6">
    <location>
        <begin position="1"/>
        <end position="58"/>
    </location>
</feature>
<dbReference type="RefSeq" id="WP_119930020.1">
    <property type="nucleotide sequence ID" value="NZ_QZEY01000016.1"/>
</dbReference>
<dbReference type="SUPFAM" id="SSF53850">
    <property type="entry name" value="Periplasmic binding protein-like II"/>
    <property type="match status" value="1"/>
</dbReference>
<evidence type="ECO:0000256" key="2">
    <source>
        <dbReference type="ARBA" id="ARBA00023015"/>
    </source>
</evidence>
<dbReference type="FunFam" id="1.10.10.10:FF:000001">
    <property type="entry name" value="LysR family transcriptional regulator"/>
    <property type="match status" value="1"/>
</dbReference>
<dbReference type="OrthoDB" id="79118at2"/>
<evidence type="ECO:0000313" key="7">
    <source>
        <dbReference type="EMBL" id="RJL24164.1"/>
    </source>
</evidence>
<dbReference type="PROSITE" id="PS50931">
    <property type="entry name" value="HTH_LYSR"/>
    <property type="match status" value="1"/>
</dbReference>
<evidence type="ECO:0000256" key="3">
    <source>
        <dbReference type="ARBA" id="ARBA00023125"/>
    </source>
</evidence>
<dbReference type="Proteomes" id="UP000265768">
    <property type="component" value="Unassembled WGS sequence"/>
</dbReference>
<accession>A0A3A4ACA4</accession>
<keyword evidence="8" id="KW-1185">Reference proteome</keyword>
<keyword evidence="4" id="KW-0804">Transcription</keyword>
<reference evidence="7 8" key="1">
    <citation type="submission" date="2018-09" db="EMBL/GenBank/DDBJ databases">
        <title>YIM 75507 draft genome.</title>
        <authorList>
            <person name="Tang S."/>
            <person name="Feng Y."/>
        </authorList>
    </citation>
    <scope>NUCLEOTIDE SEQUENCE [LARGE SCALE GENOMIC DNA]</scope>
    <source>
        <strain evidence="7 8">YIM 75507</strain>
    </source>
</reference>
<dbReference type="InterPro" id="IPR000847">
    <property type="entry name" value="LysR_HTH_N"/>
</dbReference>
<evidence type="ECO:0000259" key="6">
    <source>
        <dbReference type="PROSITE" id="PS50931"/>
    </source>
</evidence>
<dbReference type="GO" id="GO:0032993">
    <property type="term" value="C:protein-DNA complex"/>
    <property type="evidence" value="ECO:0007669"/>
    <property type="project" value="TreeGrafter"/>
</dbReference>
<evidence type="ECO:0000313" key="8">
    <source>
        <dbReference type="Proteomes" id="UP000265768"/>
    </source>
</evidence>
<proteinExistence type="inferred from homology"/>
<protein>
    <submittedName>
        <fullName evidence="7">LysR family transcriptional regulator</fullName>
    </submittedName>
</protein>
<dbReference type="GO" id="GO:0003700">
    <property type="term" value="F:DNA-binding transcription factor activity"/>
    <property type="evidence" value="ECO:0007669"/>
    <property type="project" value="InterPro"/>
</dbReference>
<dbReference type="SUPFAM" id="SSF46785">
    <property type="entry name" value="Winged helix' DNA-binding domain"/>
    <property type="match status" value="1"/>
</dbReference>
<name>A0A3A4ACA4_9ACTN</name>
<keyword evidence="3" id="KW-0238">DNA-binding</keyword>
<dbReference type="InterPro" id="IPR005119">
    <property type="entry name" value="LysR_subst-bd"/>
</dbReference>
<dbReference type="InterPro" id="IPR036388">
    <property type="entry name" value="WH-like_DNA-bd_sf"/>
</dbReference>
<evidence type="ECO:0000256" key="1">
    <source>
        <dbReference type="ARBA" id="ARBA00009437"/>
    </source>
</evidence>
<dbReference type="Gene3D" id="1.10.10.10">
    <property type="entry name" value="Winged helix-like DNA-binding domain superfamily/Winged helix DNA-binding domain"/>
    <property type="match status" value="1"/>
</dbReference>
<dbReference type="EMBL" id="QZEY01000016">
    <property type="protein sequence ID" value="RJL24164.1"/>
    <property type="molecule type" value="Genomic_DNA"/>
</dbReference>
<dbReference type="InterPro" id="IPR036390">
    <property type="entry name" value="WH_DNA-bd_sf"/>
</dbReference>
<dbReference type="AlphaFoldDB" id="A0A3A4ACA4"/>
<dbReference type="PRINTS" id="PR00039">
    <property type="entry name" value="HTHLYSR"/>
</dbReference>
<feature type="region of interest" description="Disordered" evidence="5">
    <location>
        <begin position="293"/>
        <end position="324"/>
    </location>
</feature>
<dbReference type="CDD" id="cd08414">
    <property type="entry name" value="PBP2_LTTR_aromatics_like"/>
    <property type="match status" value="1"/>
</dbReference>
<dbReference type="PANTHER" id="PTHR30346">
    <property type="entry name" value="TRANSCRIPTIONAL DUAL REGULATOR HCAR-RELATED"/>
    <property type="match status" value="1"/>
</dbReference>
<dbReference type="Pfam" id="PF03466">
    <property type="entry name" value="LysR_substrate"/>
    <property type="match status" value="1"/>
</dbReference>
<keyword evidence="2" id="KW-0805">Transcription regulation</keyword>
<gene>
    <name evidence="7" type="ORF">D5H75_30445</name>
</gene>
<dbReference type="Pfam" id="PF00126">
    <property type="entry name" value="HTH_1"/>
    <property type="match status" value="1"/>
</dbReference>
<dbReference type="GO" id="GO:0003677">
    <property type="term" value="F:DNA binding"/>
    <property type="evidence" value="ECO:0007669"/>
    <property type="project" value="UniProtKB-KW"/>
</dbReference>
<comment type="caution">
    <text evidence="7">The sequence shown here is derived from an EMBL/GenBank/DDBJ whole genome shotgun (WGS) entry which is preliminary data.</text>
</comment>
<sequence length="324" mass="34288">MDLRELECFLVLSEELHFGRTAERMYLSQGRVSQLLRSLEQRIGARLLERSSRRVRLTPLGERFLAGLRPAYDGLREAVRSARDEARGVEGVLRVGFLSGASNEEVIGAVAAYEAENPGGRVELSELPLCDPFGALRRGEVDVAVTLLPVVEPDLVVGTVFAAQPQVVALSTRHPLAGRELLSAEELAGCAVLDVRGPAPAYWRELLAPTVTPAGRPIPRGAAVQTLQEALAMVAAGRGGLIVCSPTTRYHGRDDVAFVPVSGLPDSRLGLVWQRDGETERVRAFARAAASTAATPARSASANPAAATTTTPAATVTTPAASAA</sequence>
<comment type="similarity">
    <text evidence="1">Belongs to the LysR transcriptional regulatory family.</text>
</comment>